<gene>
    <name evidence="2" type="ORF">AB432_018345</name>
</gene>
<feature type="compositionally biased region" description="Polar residues" evidence="1">
    <location>
        <begin position="200"/>
        <end position="209"/>
    </location>
</feature>
<evidence type="ECO:0000313" key="2">
    <source>
        <dbReference type="EMBL" id="AWX56885.1"/>
    </source>
</evidence>
<evidence type="ECO:0000256" key="1">
    <source>
        <dbReference type="SAM" id="MobiDB-lite"/>
    </source>
</evidence>
<dbReference type="AlphaFoldDB" id="A0A2Z4MK39"/>
<accession>A0A2Z4MK39</accession>
<protein>
    <recommendedName>
        <fullName evidence="4">Scaffolding protein</fullName>
    </recommendedName>
</protein>
<proteinExistence type="predicted"/>
<evidence type="ECO:0008006" key="4">
    <source>
        <dbReference type="Google" id="ProtNLM"/>
    </source>
</evidence>
<reference evidence="2 3" key="1">
    <citation type="journal article" date="2015" name="Genome Announc.">
        <title>Draft Genome Sequence of Brevibacillus brevis DZQ7, a Plant Growth-Promoting Rhizobacterium with Broad-Spectrum Antimicrobial Activity.</title>
        <authorList>
            <person name="Hou Q."/>
            <person name="Wang C."/>
            <person name="Hou X."/>
            <person name="Xia Z."/>
            <person name="Ye J."/>
            <person name="Liu K."/>
            <person name="Liu H."/>
            <person name="Wang J."/>
            <person name="Guo H."/>
            <person name="Yu X."/>
            <person name="Yang Y."/>
            <person name="Du B."/>
            <person name="Ding Y."/>
        </authorList>
    </citation>
    <scope>NUCLEOTIDE SEQUENCE [LARGE SCALE GENOMIC DNA]</scope>
    <source>
        <strain evidence="2 3">DZQ7</strain>
    </source>
</reference>
<dbReference type="Proteomes" id="UP000036061">
    <property type="component" value="Chromosome"/>
</dbReference>
<feature type="region of interest" description="Disordered" evidence="1">
    <location>
        <begin position="184"/>
        <end position="219"/>
    </location>
</feature>
<dbReference type="RefSeq" id="WP_048033503.1">
    <property type="nucleotide sequence ID" value="NZ_CP030117.1"/>
</dbReference>
<feature type="compositionally biased region" description="Gly residues" evidence="1">
    <location>
        <begin position="19"/>
        <end position="39"/>
    </location>
</feature>
<name>A0A2Z4MK39_BREBE</name>
<dbReference type="EMBL" id="CP030117">
    <property type="protein sequence ID" value="AWX56885.1"/>
    <property type="molecule type" value="Genomic_DNA"/>
</dbReference>
<evidence type="ECO:0000313" key="3">
    <source>
        <dbReference type="Proteomes" id="UP000036061"/>
    </source>
</evidence>
<sequence>MKKSQWLFRLQRFNDGEGEGGQGGNDGGGGSGGVAGANDGGAQQNGSGDKGGESKPAVAFSSQEEYDSALQGAVRDFLKGLGIEKTDDLKGIVDSHKQKQEAEKTAEQKLLERETDLKNANGTIQSLRIENAFTLEAIKQGIDPDKLSDAIRLADLSKVEVTDAGKVKNIDKYVTELITSKPWLKSDETPRGTTPGAKPQASQKSTIPNISDLRKLQRI</sequence>
<feature type="region of interest" description="Disordered" evidence="1">
    <location>
        <begin position="1"/>
        <end position="65"/>
    </location>
</feature>
<organism evidence="2 3">
    <name type="scientific">Brevibacillus brevis</name>
    <name type="common">Bacillus brevis</name>
    <dbReference type="NCBI Taxonomy" id="1393"/>
    <lineage>
        <taxon>Bacteria</taxon>
        <taxon>Bacillati</taxon>
        <taxon>Bacillota</taxon>
        <taxon>Bacilli</taxon>
        <taxon>Bacillales</taxon>
        <taxon>Paenibacillaceae</taxon>
        <taxon>Brevibacillus</taxon>
    </lineage>
</organism>